<dbReference type="AlphaFoldDB" id="A0AAD5QRA4"/>
<sequence>MNRTDDRDRDGVQFGQGDGATLLLVRWIYHVASVVNFVLVLIWSDFSSTFGGVLDNGEAAFTPTRKV</sequence>
<keyword evidence="1" id="KW-1133">Transmembrane helix</keyword>
<protein>
    <submittedName>
        <fullName evidence="2">Uncharacterized protein</fullName>
    </submittedName>
</protein>
<dbReference type="EMBL" id="JAHQIW010002702">
    <property type="protein sequence ID" value="KAJ1356141.1"/>
    <property type="molecule type" value="Genomic_DNA"/>
</dbReference>
<dbReference type="Proteomes" id="UP001196413">
    <property type="component" value="Unassembled WGS sequence"/>
</dbReference>
<name>A0AAD5QRA4_PARTN</name>
<evidence type="ECO:0000313" key="3">
    <source>
        <dbReference type="Proteomes" id="UP001196413"/>
    </source>
</evidence>
<evidence type="ECO:0000313" key="2">
    <source>
        <dbReference type="EMBL" id="KAJ1356141.1"/>
    </source>
</evidence>
<keyword evidence="3" id="KW-1185">Reference proteome</keyword>
<keyword evidence="1" id="KW-0472">Membrane</keyword>
<accession>A0AAD5QRA4</accession>
<organism evidence="2 3">
    <name type="scientific">Parelaphostrongylus tenuis</name>
    <name type="common">Meningeal worm</name>
    <dbReference type="NCBI Taxonomy" id="148309"/>
    <lineage>
        <taxon>Eukaryota</taxon>
        <taxon>Metazoa</taxon>
        <taxon>Ecdysozoa</taxon>
        <taxon>Nematoda</taxon>
        <taxon>Chromadorea</taxon>
        <taxon>Rhabditida</taxon>
        <taxon>Rhabditina</taxon>
        <taxon>Rhabditomorpha</taxon>
        <taxon>Strongyloidea</taxon>
        <taxon>Metastrongylidae</taxon>
        <taxon>Parelaphostrongylus</taxon>
    </lineage>
</organism>
<feature type="transmembrane region" description="Helical" evidence="1">
    <location>
        <begin position="21"/>
        <end position="43"/>
    </location>
</feature>
<evidence type="ECO:0000256" key="1">
    <source>
        <dbReference type="SAM" id="Phobius"/>
    </source>
</evidence>
<keyword evidence="1" id="KW-0812">Transmembrane</keyword>
<gene>
    <name evidence="2" type="ORF">KIN20_013798</name>
</gene>
<comment type="caution">
    <text evidence="2">The sequence shown here is derived from an EMBL/GenBank/DDBJ whole genome shotgun (WGS) entry which is preliminary data.</text>
</comment>
<proteinExistence type="predicted"/>
<reference evidence="2" key="1">
    <citation type="submission" date="2021-06" db="EMBL/GenBank/DDBJ databases">
        <title>Parelaphostrongylus tenuis whole genome reference sequence.</title>
        <authorList>
            <person name="Garwood T.J."/>
            <person name="Larsen P.A."/>
            <person name="Fountain-Jones N.M."/>
            <person name="Garbe J.R."/>
            <person name="Macchietto M.G."/>
            <person name="Kania S.A."/>
            <person name="Gerhold R.W."/>
            <person name="Richards J.E."/>
            <person name="Wolf T.M."/>
        </authorList>
    </citation>
    <scope>NUCLEOTIDE SEQUENCE</scope>
    <source>
        <strain evidence="2">MNPRO001-30</strain>
        <tissue evidence="2">Meninges</tissue>
    </source>
</reference>